<comment type="caution">
    <text evidence="1">The sequence shown here is derived from an EMBL/GenBank/DDBJ whole genome shotgun (WGS) entry which is preliminary data.</text>
</comment>
<name>A0ACB0ZLN1_MELEN</name>
<evidence type="ECO:0000313" key="1">
    <source>
        <dbReference type="EMBL" id="CAK5080016.1"/>
    </source>
</evidence>
<evidence type="ECO:0000313" key="2">
    <source>
        <dbReference type="Proteomes" id="UP001497535"/>
    </source>
</evidence>
<keyword evidence="2" id="KW-1185">Reference proteome</keyword>
<reference evidence="1" key="1">
    <citation type="submission" date="2023-11" db="EMBL/GenBank/DDBJ databases">
        <authorList>
            <person name="Poullet M."/>
        </authorList>
    </citation>
    <scope>NUCLEOTIDE SEQUENCE</scope>
    <source>
        <strain evidence="1">E1834</strain>
    </source>
</reference>
<dbReference type="Proteomes" id="UP001497535">
    <property type="component" value="Unassembled WGS sequence"/>
</dbReference>
<gene>
    <name evidence="1" type="ORF">MENTE1834_LOCUS27166</name>
</gene>
<organism evidence="1 2">
    <name type="scientific">Meloidogyne enterolobii</name>
    <name type="common">Root-knot nematode worm</name>
    <name type="synonym">Meloidogyne mayaguensis</name>
    <dbReference type="NCBI Taxonomy" id="390850"/>
    <lineage>
        <taxon>Eukaryota</taxon>
        <taxon>Metazoa</taxon>
        <taxon>Ecdysozoa</taxon>
        <taxon>Nematoda</taxon>
        <taxon>Chromadorea</taxon>
        <taxon>Rhabditida</taxon>
        <taxon>Tylenchina</taxon>
        <taxon>Tylenchomorpha</taxon>
        <taxon>Tylenchoidea</taxon>
        <taxon>Meloidogynidae</taxon>
        <taxon>Meloidogyninae</taxon>
        <taxon>Meloidogyne</taxon>
    </lineage>
</organism>
<sequence length="193" mass="22870">MSQLRYILGTGFDQLFVEDKSLSEDVNNDIGFIIKSKILETVLKERLNKLIEHVNEQKGNHEENVFLEIMDETEIIEIDLKQEKPLAILRKSVRKFTNDEKQKPFNKKRDRSFESSKELSQNFNKRLKLDEKNNFYINKNKMKNLEGESIADREISFDVFFCADSYNDNIHKNFLGNFKIEILIIVNLYKIKI</sequence>
<dbReference type="EMBL" id="CAVMJV010000040">
    <property type="protein sequence ID" value="CAK5080016.1"/>
    <property type="molecule type" value="Genomic_DNA"/>
</dbReference>
<accession>A0ACB0ZLN1</accession>
<protein>
    <submittedName>
        <fullName evidence="1">Uncharacterized protein</fullName>
    </submittedName>
</protein>
<proteinExistence type="predicted"/>